<dbReference type="RefSeq" id="WP_118197172.1">
    <property type="nucleotide sequence ID" value="NZ_JBCJBY010000001.1"/>
</dbReference>
<evidence type="ECO:0000313" key="1">
    <source>
        <dbReference type="EMBL" id="RHG19764.1"/>
    </source>
</evidence>
<evidence type="ECO:0000313" key="2">
    <source>
        <dbReference type="Proteomes" id="UP000284220"/>
    </source>
</evidence>
<protein>
    <submittedName>
        <fullName evidence="1">Uncharacterized protein</fullName>
    </submittedName>
</protein>
<dbReference type="AlphaFoldDB" id="A0A414SJK8"/>
<dbReference type="EMBL" id="QRHZ01000001">
    <property type="protein sequence ID" value="RHG19764.1"/>
    <property type="molecule type" value="Genomic_DNA"/>
</dbReference>
<sequence>MSIKKTNESVDSIDIMRISQELILKNRTVYKHLAADIPVQQILDEIIPGLIKLYKDHVVQIVQFKSDLAYINLAVLFDDSYTLTMHQSKIGKSRKLTRAINEKYGPATLTIINYRYDDVQDPEKNSTHLYKARSGKAIWTRKETEENNHE</sequence>
<name>A0A414SJK8_9FIRM</name>
<proteinExistence type="predicted"/>
<dbReference type="Proteomes" id="UP000284220">
    <property type="component" value="Unassembled WGS sequence"/>
</dbReference>
<reference evidence="1 2" key="1">
    <citation type="submission" date="2018-08" db="EMBL/GenBank/DDBJ databases">
        <title>A genome reference for cultivated species of the human gut microbiota.</title>
        <authorList>
            <person name="Zou Y."/>
            <person name="Xue W."/>
            <person name="Luo G."/>
        </authorList>
    </citation>
    <scope>NUCLEOTIDE SEQUENCE [LARGE SCALE GENOMIC DNA]</scope>
    <source>
        <strain evidence="1 2">AM22-9LB</strain>
    </source>
</reference>
<comment type="caution">
    <text evidence="1">The sequence shown here is derived from an EMBL/GenBank/DDBJ whole genome shotgun (WGS) entry which is preliminary data.</text>
</comment>
<organism evidence="1 2">
    <name type="scientific">Blautia obeum</name>
    <dbReference type="NCBI Taxonomy" id="40520"/>
    <lineage>
        <taxon>Bacteria</taxon>
        <taxon>Bacillati</taxon>
        <taxon>Bacillota</taxon>
        <taxon>Clostridia</taxon>
        <taxon>Lachnospirales</taxon>
        <taxon>Lachnospiraceae</taxon>
        <taxon>Blautia</taxon>
    </lineage>
</organism>
<accession>A0A414SJK8</accession>
<gene>
    <name evidence="1" type="ORF">DW272_00745</name>
</gene>